<dbReference type="SUPFAM" id="SSF55874">
    <property type="entry name" value="ATPase domain of HSP90 chaperone/DNA topoisomerase II/histidine kinase"/>
    <property type="match status" value="1"/>
</dbReference>
<dbReference type="AlphaFoldDB" id="Q8KFX5"/>
<evidence type="ECO:0000313" key="12">
    <source>
        <dbReference type="EMBL" id="AAM71443.1"/>
    </source>
</evidence>
<evidence type="ECO:0000256" key="9">
    <source>
        <dbReference type="ARBA" id="ARBA00023012"/>
    </source>
</evidence>
<dbReference type="Pfam" id="PF00512">
    <property type="entry name" value="HisKA"/>
    <property type="match status" value="1"/>
</dbReference>
<keyword evidence="10" id="KW-0472">Membrane</keyword>
<dbReference type="InterPro" id="IPR003594">
    <property type="entry name" value="HATPase_dom"/>
</dbReference>
<dbReference type="SMART" id="SM00388">
    <property type="entry name" value="HisKA"/>
    <property type="match status" value="1"/>
</dbReference>
<gene>
    <name evidence="12" type="ordered locus">CT0195</name>
</gene>
<dbReference type="InterPro" id="IPR004358">
    <property type="entry name" value="Sig_transdc_His_kin-like_C"/>
</dbReference>
<evidence type="ECO:0000256" key="1">
    <source>
        <dbReference type="ARBA" id="ARBA00000085"/>
    </source>
</evidence>
<dbReference type="CDD" id="cd00082">
    <property type="entry name" value="HisKA"/>
    <property type="match status" value="1"/>
</dbReference>
<protein>
    <recommendedName>
        <fullName evidence="3">histidine kinase</fullName>
        <ecNumber evidence="3">2.7.13.3</ecNumber>
    </recommendedName>
</protein>
<sequence>MDGRKTAMTPSLQRRLTAMLAGAIVLAALVAAATSFYFSYREAKEFQDDMLRQIAVLQSRGEWETVGAGALSVPSSSASLSDPESRITIFHFTDRSAPRWLAGHLAPGFHTLRQEGEPVRVFIVHGPSAMTAVAQPTDTRDELALNSALRTLAPGLLLLPLMALLVMRIVRSALKPVTTLSRLLDQQQPGQPVPLPERGIPEEIMPFVEALNRLLGRISLLLGQQRRFIADAAHELRSPLTALSLQAENLRQASSADQMRARLVPLQSGIERARQLTAQLLDLARVQAHPSGAAPVDLPALARELIAGYLPLAEARGIDLGLDDSGPVLLDGDPESFTLILKNGLENALKYVQPGGTVTVRLAVEHGDGIAEVIDNGPGIPESERERVFDAFYRTPGSGQPGSGLGLTIAREAARSLGGDLRVLSGPDGQGTVFRYRQRGREAG</sequence>
<dbReference type="GO" id="GO:0000155">
    <property type="term" value="F:phosphorelay sensor kinase activity"/>
    <property type="evidence" value="ECO:0007669"/>
    <property type="project" value="InterPro"/>
</dbReference>
<dbReference type="InterPro" id="IPR050428">
    <property type="entry name" value="TCS_sensor_his_kinase"/>
</dbReference>
<evidence type="ECO:0000256" key="6">
    <source>
        <dbReference type="ARBA" id="ARBA00022692"/>
    </source>
</evidence>
<name>Q8KFX5_CHLTE</name>
<dbReference type="PATRIC" id="fig|194439.7.peg.190"/>
<evidence type="ECO:0000256" key="2">
    <source>
        <dbReference type="ARBA" id="ARBA00004141"/>
    </source>
</evidence>
<keyword evidence="9" id="KW-0902">Two-component regulatory system</keyword>
<evidence type="ECO:0000256" key="7">
    <source>
        <dbReference type="ARBA" id="ARBA00022777"/>
    </source>
</evidence>
<evidence type="ECO:0000256" key="5">
    <source>
        <dbReference type="ARBA" id="ARBA00022679"/>
    </source>
</evidence>
<dbReference type="Gene3D" id="1.10.287.130">
    <property type="match status" value="1"/>
</dbReference>
<comment type="catalytic activity">
    <reaction evidence="1">
        <text>ATP + protein L-histidine = ADP + protein N-phospho-L-histidine.</text>
        <dbReference type="EC" id="2.7.13.3"/>
    </reaction>
</comment>
<dbReference type="OrthoDB" id="9806995at2"/>
<dbReference type="HOGENOM" id="CLU_000445_89_37_10"/>
<dbReference type="STRING" id="194439.CT0195"/>
<reference evidence="12 13" key="1">
    <citation type="journal article" date="2002" name="Proc. Natl. Acad. Sci. U.S.A.">
        <title>The complete genome sequence of Chlorobium tepidum TLS, a photosynthetic, anaerobic, green-sulfur bacterium.</title>
        <authorList>
            <person name="Eisen J.A."/>
            <person name="Nelson K.E."/>
            <person name="Paulsen I.T."/>
            <person name="Heidelberg J.F."/>
            <person name="Wu M."/>
            <person name="Dodson R.J."/>
            <person name="Deboy R."/>
            <person name="Gwinn M.L."/>
            <person name="Nelson W.C."/>
            <person name="Haft D.H."/>
            <person name="Hickey E.K."/>
            <person name="Peterson J.D."/>
            <person name="Durkin A.S."/>
            <person name="Kolonay J.L."/>
            <person name="Yang F."/>
            <person name="Holt I."/>
            <person name="Umayam L.A."/>
            <person name="Mason T."/>
            <person name="Brenner M."/>
            <person name="Shea T.P."/>
            <person name="Parksey D."/>
            <person name="Nierman W.C."/>
            <person name="Feldblyum T.V."/>
            <person name="Hansen C.L."/>
            <person name="Craven M.B."/>
            <person name="Radune D."/>
            <person name="Vamathevan J."/>
            <person name="Khouri H."/>
            <person name="White O."/>
            <person name="Gruber T.M."/>
            <person name="Ketchum K.A."/>
            <person name="Venter J.C."/>
            <person name="Tettelin H."/>
            <person name="Bryant D.A."/>
            <person name="Fraser C.M."/>
        </authorList>
    </citation>
    <scope>NUCLEOTIDE SEQUENCE [LARGE SCALE GENOMIC DNA]</scope>
    <source>
        <strain evidence="13">ATCC 49652 / DSM 12025 / NBRC 103806 / TLS</strain>
    </source>
</reference>
<dbReference type="InterPro" id="IPR003661">
    <property type="entry name" value="HisK_dim/P_dom"/>
</dbReference>
<evidence type="ECO:0000256" key="3">
    <source>
        <dbReference type="ARBA" id="ARBA00012438"/>
    </source>
</evidence>
<comment type="subcellular location">
    <subcellularLocation>
        <location evidence="2">Membrane</location>
        <topology evidence="2">Multi-pass membrane protein</topology>
    </subcellularLocation>
</comment>
<organism evidence="12 13">
    <name type="scientific">Chlorobaculum tepidum (strain ATCC 49652 / DSM 12025 / NBRC 103806 / TLS)</name>
    <name type="common">Chlorobium tepidum</name>
    <dbReference type="NCBI Taxonomy" id="194439"/>
    <lineage>
        <taxon>Bacteria</taxon>
        <taxon>Pseudomonadati</taxon>
        <taxon>Chlorobiota</taxon>
        <taxon>Chlorobiia</taxon>
        <taxon>Chlorobiales</taxon>
        <taxon>Chlorobiaceae</taxon>
        <taxon>Chlorobaculum</taxon>
    </lineage>
</organism>
<dbReference type="EnsemblBacteria" id="AAM71443">
    <property type="protein sequence ID" value="AAM71443"/>
    <property type="gene ID" value="CT0195"/>
</dbReference>
<evidence type="ECO:0000256" key="10">
    <source>
        <dbReference type="ARBA" id="ARBA00023136"/>
    </source>
</evidence>
<dbReference type="PANTHER" id="PTHR45436">
    <property type="entry name" value="SENSOR HISTIDINE KINASE YKOH"/>
    <property type="match status" value="1"/>
</dbReference>
<dbReference type="PRINTS" id="PR00344">
    <property type="entry name" value="BCTRLSENSOR"/>
</dbReference>
<dbReference type="PROSITE" id="PS50109">
    <property type="entry name" value="HIS_KIN"/>
    <property type="match status" value="1"/>
</dbReference>
<dbReference type="Gene3D" id="3.30.565.10">
    <property type="entry name" value="Histidine kinase-like ATPase, C-terminal domain"/>
    <property type="match status" value="1"/>
</dbReference>
<dbReference type="SMART" id="SM00387">
    <property type="entry name" value="HATPase_c"/>
    <property type="match status" value="1"/>
</dbReference>
<keyword evidence="6" id="KW-0812">Transmembrane</keyword>
<dbReference type="EC" id="2.7.13.3" evidence="3"/>
<dbReference type="CDD" id="cd00075">
    <property type="entry name" value="HATPase"/>
    <property type="match status" value="1"/>
</dbReference>
<dbReference type="InterPro" id="IPR036890">
    <property type="entry name" value="HATPase_C_sf"/>
</dbReference>
<dbReference type="Proteomes" id="UP000001007">
    <property type="component" value="Chromosome"/>
</dbReference>
<dbReference type="InterPro" id="IPR036097">
    <property type="entry name" value="HisK_dim/P_sf"/>
</dbReference>
<evidence type="ECO:0000256" key="8">
    <source>
        <dbReference type="ARBA" id="ARBA00022989"/>
    </source>
</evidence>
<proteinExistence type="predicted"/>
<dbReference type="eggNOG" id="COG2205">
    <property type="taxonomic scope" value="Bacteria"/>
</dbReference>
<keyword evidence="5" id="KW-0808">Transferase</keyword>
<dbReference type="GO" id="GO:0005886">
    <property type="term" value="C:plasma membrane"/>
    <property type="evidence" value="ECO:0007669"/>
    <property type="project" value="TreeGrafter"/>
</dbReference>
<evidence type="ECO:0000256" key="4">
    <source>
        <dbReference type="ARBA" id="ARBA00022553"/>
    </source>
</evidence>
<dbReference type="EMBL" id="AE006470">
    <property type="protein sequence ID" value="AAM71443.1"/>
    <property type="molecule type" value="Genomic_DNA"/>
</dbReference>
<dbReference type="SUPFAM" id="SSF47384">
    <property type="entry name" value="Homodimeric domain of signal transducing histidine kinase"/>
    <property type="match status" value="1"/>
</dbReference>
<evidence type="ECO:0000313" key="13">
    <source>
        <dbReference type="Proteomes" id="UP000001007"/>
    </source>
</evidence>
<accession>Q8KFX5</accession>
<feature type="domain" description="Histidine kinase" evidence="11">
    <location>
        <begin position="231"/>
        <end position="442"/>
    </location>
</feature>
<keyword evidence="8" id="KW-1133">Transmembrane helix</keyword>
<keyword evidence="13" id="KW-1185">Reference proteome</keyword>
<dbReference type="Pfam" id="PF02518">
    <property type="entry name" value="HATPase_c"/>
    <property type="match status" value="1"/>
</dbReference>
<keyword evidence="7 12" id="KW-0418">Kinase</keyword>
<dbReference type="PANTHER" id="PTHR45436:SF15">
    <property type="entry name" value="SENSOR HISTIDINE KINASE CUSS"/>
    <property type="match status" value="1"/>
</dbReference>
<dbReference type="RefSeq" id="WP_010931889.1">
    <property type="nucleotide sequence ID" value="NC_002932.3"/>
</dbReference>
<dbReference type="InterPro" id="IPR005467">
    <property type="entry name" value="His_kinase_dom"/>
</dbReference>
<keyword evidence="4" id="KW-0597">Phosphoprotein</keyword>
<evidence type="ECO:0000259" key="11">
    <source>
        <dbReference type="PROSITE" id="PS50109"/>
    </source>
</evidence>
<dbReference type="KEGG" id="cte:CT0195"/>